<feature type="binding site" evidence="17">
    <location>
        <begin position="29"/>
        <end position="32"/>
    </location>
    <ligand>
        <name>a CDP-1,2-diacyl-sn-glycerol</name>
        <dbReference type="ChEBI" id="CHEBI:58332"/>
    </ligand>
</feature>
<evidence type="ECO:0000256" key="9">
    <source>
        <dbReference type="ARBA" id="ARBA00022723"/>
    </source>
</evidence>
<name>A0A9W6L984_9PSEU</name>
<comment type="caution">
    <text evidence="17">Lacks conserved residue(s) required for the propagation of feature annotation.</text>
</comment>
<dbReference type="GO" id="GO:0005886">
    <property type="term" value="C:plasma membrane"/>
    <property type="evidence" value="ECO:0007669"/>
    <property type="project" value="UniProtKB-SubCell"/>
</dbReference>
<evidence type="ECO:0000256" key="8">
    <source>
        <dbReference type="ARBA" id="ARBA00022692"/>
    </source>
</evidence>
<dbReference type="HAMAP" id="MF_02241">
    <property type="entry name" value="PIP_synthase"/>
    <property type="match status" value="1"/>
</dbReference>
<keyword evidence="17" id="KW-1208">Phospholipid metabolism</keyword>
<feature type="binding site" evidence="17">
    <location>
        <position position="74"/>
    </location>
    <ligand>
        <name>a CDP-1,2-diacyl-sn-glycerol</name>
        <dbReference type="ChEBI" id="CHEBI:58332"/>
    </ligand>
</feature>
<sequence>MLNVVARVHVNRVTDPIGRALVGRGITPDVVTVVGTVGASAAALWFLPRGELIVAPFVITLFVLLDLVDGAMARARGRGTPFGAVLDSTCDRVADGALFAGVTWWCLGIGEERVLGIAAMICLVSAQLISYVKARAGGAGLNADGGLVERAERLIVVLVGIFLQGIGVPYALHVLLWGLAAASVWTVGQRIVLVYRSAQALSAESQEPPS</sequence>
<evidence type="ECO:0000256" key="5">
    <source>
        <dbReference type="ARBA" id="ARBA00011738"/>
    </source>
</evidence>
<comment type="catalytic activity">
    <reaction evidence="13 17">
        <text>1,2-di-(9Z-octadecenoyl)-sn-glycero-3-cytidine-5'-diphosphate + 1D-myo-inositol 3-phosphate = 1,2-di-(9Z-octadecenoyl)-sn-glycero-3-phospho-(1D-myo-inositol-3-phosphate) + CMP + H(+)</text>
        <dbReference type="Rhea" id="RHEA:61216"/>
        <dbReference type="ChEBI" id="CHEBI:15378"/>
        <dbReference type="ChEBI" id="CHEBI:58401"/>
        <dbReference type="ChEBI" id="CHEBI:60377"/>
        <dbReference type="ChEBI" id="CHEBI:85356"/>
        <dbReference type="ChEBI" id="CHEBI:144472"/>
    </reaction>
</comment>
<evidence type="ECO:0000256" key="3">
    <source>
        <dbReference type="ARBA" id="ARBA00005189"/>
    </source>
</evidence>
<proteinExistence type="inferred from homology"/>
<feature type="transmembrane region" description="Helical" evidence="17">
    <location>
        <begin position="21"/>
        <end position="46"/>
    </location>
</feature>
<dbReference type="InterPro" id="IPR048254">
    <property type="entry name" value="CDP_ALCOHOL_P_TRANSF_CS"/>
</dbReference>
<keyword evidence="20" id="KW-1185">Reference proteome</keyword>
<dbReference type="RefSeq" id="WP_037044553.1">
    <property type="nucleotide sequence ID" value="NZ_BAAAUZ010000017.1"/>
</dbReference>
<keyword evidence="7 17" id="KW-0808">Transferase</keyword>
<comment type="pathway">
    <text evidence="2 17">Phospholipid metabolism; phosphatidylinositol phosphate biosynthesis.</text>
</comment>
<keyword evidence="17" id="KW-0444">Lipid biosynthesis</keyword>
<evidence type="ECO:0000256" key="6">
    <source>
        <dbReference type="ARBA" id="ARBA00022475"/>
    </source>
</evidence>
<dbReference type="GO" id="GO:0000287">
    <property type="term" value="F:magnesium ion binding"/>
    <property type="evidence" value="ECO:0007669"/>
    <property type="project" value="UniProtKB-UniRule"/>
</dbReference>
<feature type="binding site" evidence="17">
    <location>
        <position position="66"/>
    </location>
    <ligand>
        <name>Mg(2+)</name>
        <dbReference type="ChEBI" id="CHEBI:18420"/>
        <label>1</label>
    </ligand>
</feature>
<feature type="binding site" evidence="17">
    <location>
        <position position="70"/>
    </location>
    <ligand>
        <name>a CDP-1,2-diacyl-sn-glycerol</name>
        <dbReference type="ChEBI" id="CHEBI:58332"/>
    </ligand>
</feature>
<comment type="subcellular location">
    <subcellularLocation>
        <location evidence="1 17">Cell membrane</location>
        <topology evidence="1 17">Multi-pass membrane protein</topology>
    </subcellularLocation>
</comment>
<keyword evidence="6 17" id="KW-1003">Cell membrane</keyword>
<dbReference type="EMBL" id="BSFQ01000020">
    <property type="protein sequence ID" value="GLL13209.1"/>
    <property type="molecule type" value="Genomic_DNA"/>
</dbReference>
<evidence type="ECO:0000256" key="17">
    <source>
        <dbReference type="HAMAP-Rule" id="MF_02241"/>
    </source>
</evidence>
<dbReference type="Proteomes" id="UP001143463">
    <property type="component" value="Unassembled WGS sequence"/>
</dbReference>
<reference evidence="19" key="1">
    <citation type="journal article" date="2014" name="Int. J. Syst. Evol. Microbiol.">
        <title>Complete genome sequence of Corynebacterium casei LMG S-19264T (=DSM 44701T), isolated from a smear-ripened cheese.</title>
        <authorList>
            <consortium name="US DOE Joint Genome Institute (JGI-PGF)"/>
            <person name="Walter F."/>
            <person name="Albersmeier A."/>
            <person name="Kalinowski J."/>
            <person name="Ruckert C."/>
        </authorList>
    </citation>
    <scope>NUCLEOTIDE SEQUENCE</scope>
    <source>
        <strain evidence="19">VKM Ac-1069</strain>
    </source>
</reference>
<evidence type="ECO:0000256" key="2">
    <source>
        <dbReference type="ARBA" id="ARBA00004805"/>
    </source>
</evidence>
<keyword evidence="9 17" id="KW-0479">Metal-binding</keyword>
<comment type="similarity">
    <text evidence="4 17 18">Belongs to the CDP-alcohol phosphatidyltransferase class-I family.</text>
</comment>
<dbReference type="AlphaFoldDB" id="A0A9W6L984"/>
<comment type="catalytic activity">
    <reaction evidence="16 17">
        <text>a CDP-1,2-diacyl-sn-glycerol + 1D-myo-inositol 3-phosphate = a 1,2-diacyl-sn-glycero-3-phospho-(1D-myo-inositol-3-phosphate) + CMP + H(+)</text>
        <dbReference type="Rhea" id="RHEA:60504"/>
        <dbReference type="ChEBI" id="CHEBI:15378"/>
        <dbReference type="ChEBI" id="CHEBI:58088"/>
        <dbReference type="ChEBI" id="CHEBI:58332"/>
        <dbReference type="ChEBI" id="CHEBI:58401"/>
        <dbReference type="ChEBI" id="CHEBI:60377"/>
    </reaction>
</comment>
<dbReference type="NCBIfam" id="NF045883">
    <property type="entry name" value="PIPSynth"/>
    <property type="match status" value="1"/>
</dbReference>
<comment type="function">
    <text evidence="17">Catalyzes the conjugation of the 1'-hydroxyl group of D-myo-inositol-3-phosphate (also named L-myo-inositol-1-phosphate) with a lipid tail of cytidine diphosphate diacylglycerol (CDP-DAG), forming phosphatidylinositol phosphate (PIP) and CMP. PIP is a precursor of phosphatidylinositol (PI) which is an essential lipid required for cell wall formation.</text>
</comment>
<protein>
    <recommendedName>
        <fullName evidence="14 17">Phosphatidylinositol phosphate synthase</fullName>
        <shortName evidence="17">PIP synthase</shortName>
        <ecNumber evidence="17">2.7.8.-</ecNumber>
    </recommendedName>
    <alternativeName>
        <fullName evidence="15 17">CDP-diacylglycerol--D-myo-inositol-3-phosphate 3-phosphatidyltransferase</fullName>
    </alternativeName>
</protein>
<evidence type="ECO:0000256" key="15">
    <source>
        <dbReference type="ARBA" id="ARBA00033137"/>
    </source>
</evidence>
<dbReference type="InterPro" id="IPR044268">
    <property type="entry name" value="PIP_synthase_PgsA1"/>
</dbReference>
<comment type="subunit">
    <text evidence="5 17">Homodimer.</text>
</comment>
<dbReference type="GO" id="GO:0016780">
    <property type="term" value="F:phosphotransferase activity, for other substituted phosphate groups"/>
    <property type="evidence" value="ECO:0007669"/>
    <property type="project" value="UniProtKB-UniRule"/>
</dbReference>
<feature type="binding site" evidence="17">
    <location>
        <position position="87"/>
    </location>
    <ligand>
        <name>Mg(2+)</name>
        <dbReference type="ChEBI" id="CHEBI:18420"/>
        <label>2</label>
    </ligand>
</feature>
<dbReference type="InterPro" id="IPR043130">
    <property type="entry name" value="CDP-OH_PTrfase_TM_dom"/>
</dbReference>
<evidence type="ECO:0000256" key="14">
    <source>
        <dbReference type="ARBA" id="ARBA00024082"/>
    </source>
</evidence>
<organism evidence="19 20">
    <name type="scientific">Pseudonocardia halophobica</name>
    <dbReference type="NCBI Taxonomy" id="29401"/>
    <lineage>
        <taxon>Bacteria</taxon>
        <taxon>Bacillati</taxon>
        <taxon>Actinomycetota</taxon>
        <taxon>Actinomycetes</taxon>
        <taxon>Pseudonocardiales</taxon>
        <taxon>Pseudonocardiaceae</taxon>
        <taxon>Pseudonocardia</taxon>
    </lineage>
</organism>
<feature type="binding site" evidence="17">
    <location>
        <position position="80"/>
    </location>
    <ligand>
        <name>a CDP-1,2-diacyl-sn-glycerol</name>
        <dbReference type="ChEBI" id="CHEBI:58332"/>
    </ligand>
</feature>
<feature type="transmembrane region" description="Helical" evidence="17">
    <location>
        <begin position="52"/>
        <end position="68"/>
    </location>
</feature>
<evidence type="ECO:0000256" key="10">
    <source>
        <dbReference type="ARBA" id="ARBA00022842"/>
    </source>
</evidence>
<dbReference type="PROSITE" id="PS00379">
    <property type="entry name" value="CDP_ALCOHOL_P_TRANSF"/>
    <property type="match status" value="1"/>
</dbReference>
<evidence type="ECO:0000313" key="19">
    <source>
        <dbReference type="EMBL" id="GLL13209.1"/>
    </source>
</evidence>
<feature type="active site" description="Proton acceptor" evidence="17">
    <location>
        <position position="91"/>
    </location>
</feature>
<feature type="binding site" evidence="17">
    <location>
        <position position="91"/>
    </location>
    <ligand>
        <name>Mg(2+)</name>
        <dbReference type="ChEBI" id="CHEBI:18420"/>
        <label>2</label>
    </ligand>
</feature>
<keyword evidence="17" id="KW-0594">Phospholipid biosynthesis</keyword>
<evidence type="ECO:0000256" key="4">
    <source>
        <dbReference type="ARBA" id="ARBA00010441"/>
    </source>
</evidence>
<dbReference type="Gene3D" id="1.20.120.1760">
    <property type="match status" value="1"/>
</dbReference>
<evidence type="ECO:0000256" key="11">
    <source>
        <dbReference type="ARBA" id="ARBA00022989"/>
    </source>
</evidence>
<gene>
    <name evidence="19" type="primary">pgsA_2</name>
    <name evidence="19" type="ORF">GCM10017577_43520</name>
</gene>
<keyword evidence="11 17" id="KW-1133">Transmembrane helix</keyword>
<feature type="binding site" evidence="17">
    <location>
        <position position="69"/>
    </location>
    <ligand>
        <name>Mg(2+)</name>
        <dbReference type="ChEBI" id="CHEBI:18420"/>
        <label>1</label>
    </ligand>
</feature>
<keyword evidence="12 17" id="KW-0472">Membrane</keyword>
<comment type="cofactor">
    <cofactor evidence="17">
        <name>Mg(2+)</name>
        <dbReference type="ChEBI" id="CHEBI:18420"/>
    </cofactor>
    <text evidence="17">Contains a di-nuclear catalytic Mg(2+) center.</text>
</comment>
<comment type="pathway">
    <text evidence="3">Lipid metabolism.</text>
</comment>
<comment type="caution">
    <text evidence="19">The sequence shown here is derived from an EMBL/GenBank/DDBJ whole genome shotgun (WGS) entry which is preliminary data.</text>
</comment>
<evidence type="ECO:0000256" key="1">
    <source>
        <dbReference type="ARBA" id="ARBA00004651"/>
    </source>
</evidence>
<evidence type="ECO:0000256" key="7">
    <source>
        <dbReference type="ARBA" id="ARBA00022679"/>
    </source>
</evidence>
<keyword evidence="17" id="KW-0443">Lipid metabolism</keyword>
<evidence type="ECO:0000256" key="16">
    <source>
        <dbReference type="ARBA" id="ARBA00048865"/>
    </source>
</evidence>
<dbReference type="EC" id="2.7.8.-" evidence="17"/>
<dbReference type="InterPro" id="IPR000462">
    <property type="entry name" value="CDP-OH_P_trans"/>
</dbReference>
<evidence type="ECO:0000256" key="12">
    <source>
        <dbReference type="ARBA" id="ARBA00023136"/>
    </source>
</evidence>
<feature type="binding site" evidence="17">
    <location>
        <position position="66"/>
    </location>
    <ligand>
        <name>Mg(2+)</name>
        <dbReference type="ChEBI" id="CHEBI:18420"/>
        <label>2</label>
    </ligand>
</feature>
<dbReference type="GO" id="GO:0008654">
    <property type="term" value="P:phospholipid biosynthetic process"/>
    <property type="evidence" value="ECO:0007669"/>
    <property type="project" value="UniProtKB-UniRule"/>
</dbReference>
<reference evidence="19" key="2">
    <citation type="submission" date="2023-01" db="EMBL/GenBank/DDBJ databases">
        <authorList>
            <person name="Sun Q."/>
            <person name="Evtushenko L."/>
        </authorList>
    </citation>
    <scope>NUCLEOTIDE SEQUENCE</scope>
    <source>
        <strain evidence="19">VKM Ac-1069</strain>
    </source>
</reference>
<feature type="transmembrane region" description="Helical" evidence="17">
    <location>
        <begin position="154"/>
        <end position="187"/>
    </location>
</feature>
<keyword evidence="8 17" id="KW-0812">Transmembrane</keyword>
<evidence type="ECO:0000256" key="13">
    <source>
        <dbReference type="ARBA" id="ARBA00023935"/>
    </source>
</evidence>
<accession>A0A9W6L984</accession>
<evidence type="ECO:0000313" key="20">
    <source>
        <dbReference type="Proteomes" id="UP001143463"/>
    </source>
</evidence>
<evidence type="ECO:0000256" key="18">
    <source>
        <dbReference type="RuleBase" id="RU003750"/>
    </source>
</evidence>
<feature type="binding site" evidence="17">
    <location>
        <position position="87"/>
    </location>
    <ligand>
        <name>Mg(2+)</name>
        <dbReference type="ChEBI" id="CHEBI:18420"/>
        <label>1</label>
    </ligand>
</feature>
<dbReference type="Pfam" id="PF01066">
    <property type="entry name" value="CDP-OH_P_transf"/>
    <property type="match status" value="1"/>
</dbReference>
<keyword evidence="10 17" id="KW-0460">Magnesium</keyword>